<evidence type="ECO:0000313" key="2">
    <source>
        <dbReference type="EMBL" id="KAJ8877488.1"/>
    </source>
</evidence>
<feature type="region of interest" description="Disordered" evidence="1">
    <location>
        <begin position="113"/>
        <end position="138"/>
    </location>
</feature>
<reference evidence="2 3" key="1">
    <citation type="submission" date="2023-02" db="EMBL/GenBank/DDBJ databases">
        <title>LHISI_Scaffold_Assembly.</title>
        <authorList>
            <person name="Stuart O.P."/>
            <person name="Cleave R."/>
            <person name="Magrath M.J.L."/>
            <person name="Mikheyev A.S."/>
        </authorList>
    </citation>
    <scope>NUCLEOTIDE SEQUENCE [LARGE SCALE GENOMIC DNA]</scope>
    <source>
        <strain evidence="2">Daus_M_001</strain>
        <tissue evidence="2">Leg muscle</tissue>
    </source>
</reference>
<name>A0ABQ9GZL5_9NEOP</name>
<dbReference type="Proteomes" id="UP001159363">
    <property type="component" value="Chromosome 7"/>
</dbReference>
<keyword evidence="3" id="KW-1185">Reference proteome</keyword>
<evidence type="ECO:0000313" key="3">
    <source>
        <dbReference type="Proteomes" id="UP001159363"/>
    </source>
</evidence>
<gene>
    <name evidence="2" type="ORF">PR048_021943</name>
</gene>
<protein>
    <submittedName>
        <fullName evidence="2">Uncharacterized protein</fullName>
    </submittedName>
</protein>
<organism evidence="2 3">
    <name type="scientific">Dryococelus australis</name>
    <dbReference type="NCBI Taxonomy" id="614101"/>
    <lineage>
        <taxon>Eukaryota</taxon>
        <taxon>Metazoa</taxon>
        <taxon>Ecdysozoa</taxon>
        <taxon>Arthropoda</taxon>
        <taxon>Hexapoda</taxon>
        <taxon>Insecta</taxon>
        <taxon>Pterygota</taxon>
        <taxon>Neoptera</taxon>
        <taxon>Polyneoptera</taxon>
        <taxon>Phasmatodea</taxon>
        <taxon>Verophasmatodea</taxon>
        <taxon>Anareolatae</taxon>
        <taxon>Phasmatidae</taxon>
        <taxon>Eurycanthinae</taxon>
        <taxon>Dryococelus</taxon>
    </lineage>
</organism>
<evidence type="ECO:0000256" key="1">
    <source>
        <dbReference type="SAM" id="MobiDB-lite"/>
    </source>
</evidence>
<sequence length="278" mass="31349">MAGMKARCRGWKKEEFPEKTRLRTATSATLPTRENPGDPARNRTRFALLGGKKSDYSPFTVTSNFIKALLKCYFQDVSPPHASKAPMSSWRVFEDVHKQCPCIITTDNSFLSAPAPTQRSLTRPRKGIRTRGGEPNIRKKRFQSRIHGMVRGCDPDEVVTCSQRGDGGVGRGYDAREFTSTTAMILTWGNQSCVFPPRVAITTARRRGNERKKLSIAICSISPMLLRCMYKVHPTWPRVSCSTTFVVRAWTIRFQWKRDPVNAQAKEAVLHGGIGWSR</sequence>
<accession>A0ABQ9GZL5</accession>
<comment type="caution">
    <text evidence="2">The sequence shown here is derived from an EMBL/GenBank/DDBJ whole genome shotgun (WGS) entry which is preliminary data.</text>
</comment>
<proteinExistence type="predicted"/>
<dbReference type="EMBL" id="JARBHB010000008">
    <property type="protein sequence ID" value="KAJ8877488.1"/>
    <property type="molecule type" value="Genomic_DNA"/>
</dbReference>